<feature type="compositionally biased region" description="Low complexity" evidence="1">
    <location>
        <begin position="17"/>
        <end position="35"/>
    </location>
</feature>
<feature type="compositionally biased region" description="Basic residues" evidence="1">
    <location>
        <begin position="68"/>
        <end position="83"/>
    </location>
</feature>
<gene>
    <name evidence="2" type="ORF">ACFPFX_29595</name>
</gene>
<comment type="caution">
    <text evidence="2">The sequence shown here is derived from an EMBL/GenBank/DDBJ whole genome shotgun (WGS) entry which is preliminary data.</text>
</comment>
<proteinExistence type="predicted"/>
<feature type="compositionally biased region" description="Basic and acidic residues" evidence="1">
    <location>
        <begin position="1"/>
        <end position="15"/>
    </location>
</feature>
<evidence type="ECO:0000313" key="2">
    <source>
        <dbReference type="EMBL" id="MFC4960458.1"/>
    </source>
</evidence>
<dbReference type="RefSeq" id="WP_344374175.1">
    <property type="nucleotide sequence ID" value="NZ_BAAASQ010000008.1"/>
</dbReference>
<feature type="region of interest" description="Disordered" evidence="1">
    <location>
        <begin position="1"/>
        <end position="113"/>
    </location>
</feature>
<keyword evidence="3" id="KW-1185">Reference proteome</keyword>
<dbReference type="Proteomes" id="UP001595834">
    <property type="component" value="Unassembled WGS sequence"/>
</dbReference>
<feature type="compositionally biased region" description="Basic and acidic residues" evidence="1">
    <location>
        <begin position="41"/>
        <end position="67"/>
    </location>
</feature>
<name>A0ABV9UVR6_9ACTN</name>
<accession>A0ABV9UVR6</accession>
<organism evidence="2 3">
    <name type="scientific">Streptomyces mauvecolor</name>
    <dbReference type="NCBI Taxonomy" id="58345"/>
    <lineage>
        <taxon>Bacteria</taxon>
        <taxon>Bacillati</taxon>
        <taxon>Actinomycetota</taxon>
        <taxon>Actinomycetes</taxon>
        <taxon>Kitasatosporales</taxon>
        <taxon>Streptomycetaceae</taxon>
        <taxon>Streptomyces</taxon>
    </lineage>
</organism>
<dbReference type="EMBL" id="JBHSIZ010000036">
    <property type="protein sequence ID" value="MFC4960458.1"/>
    <property type="molecule type" value="Genomic_DNA"/>
</dbReference>
<evidence type="ECO:0000256" key="1">
    <source>
        <dbReference type="SAM" id="MobiDB-lite"/>
    </source>
</evidence>
<protein>
    <submittedName>
        <fullName evidence="2">Uncharacterized protein</fullName>
    </submittedName>
</protein>
<evidence type="ECO:0000313" key="3">
    <source>
        <dbReference type="Proteomes" id="UP001595834"/>
    </source>
</evidence>
<sequence>MREEFDNDPNKRNDVDAPAGSTASSGPAASAGEEAAAQERAFWEARRRSAELDDDEDGRRERRELGRQARRMHLQVRVQRYRRGTVGGPVPRDLSLPPLPGRDPCDDDSGRDG</sequence>
<reference evidence="3" key="1">
    <citation type="journal article" date="2019" name="Int. J. Syst. Evol. Microbiol.">
        <title>The Global Catalogue of Microorganisms (GCM) 10K type strain sequencing project: providing services to taxonomists for standard genome sequencing and annotation.</title>
        <authorList>
            <consortium name="The Broad Institute Genomics Platform"/>
            <consortium name="The Broad Institute Genome Sequencing Center for Infectious Disease"/>
            <person name="Wu L."/>
            <person name="Ma J."/>
        </authorList>
    </citation>
    <scope>NUCLEOTIDE SEQUENCE [LARGE SCALE GENOMIC DNA]</scope>
    <source>
        <strain evidence="3">CCM 7224</strain>
    </source>
</reference>